<name>A0A6A6ETW7_9PEZI</name>
<keyword evidence="2" id="KW-0346">Stress response</keyword>
<evidence type="ECO:0000313" key="2">
    <source>
        <dbReference type="EMBL" id="KAF2194188.1"/>
    </source>
</evidence>
<dbReference type="AlphaFoldDB" id="A0A6A6ETW7"/>
<dbReference type="InterPro" id="IPR001623">
    <property type="entry name" value="DnaJ_domain"/>
</dbReference>
<dbReference type="OrthoDB" id="10250354at2759"/>
<protein>
    <submittedName>
        <fullName evidence="2">Heat shock protein DnaJ</fullName>
    </submittedName>
</protein>
<feature type="domain" description="J" evidence="1">
    <location>
        <begin position="4"/>
        <end position="67"/>
    </location>
</feature>
<evidence type="ECO:0000313" key="3">
    <source>
        <dbReference type="Proteomes" id="UP000800200"/>
    </source>
</evidence>
<dbReference type="PROSITE" id="PS00636">
    <property type="entry name" value="DNAJ_1"/>
    <property type="match status" value="1"/>
</dbReference>
<gene>
    <name evidence="2" type="ORF">K469DRAFT_458567</name>
</gene>
<feature type="non-terminal residue" evidence="2">
    <location>
        <position position="67"/>
    </location>
</feature>
<dbReference type="Pfam" id="PF00226">
    <property type="entry name" value="DnaJ"/>
    <property type="match status" value="1"/>
</dbReference>
<dbReference type="InterPro" id="IPR018253">
    <property type="entry name" value="DnaJ_domain_CS"/>
</dbReference>
<accession>A0A6A6ETW7</accession>
<dbReference type="SUPFAM" id="SSF46565">
    <property type="entry name" value="Chaperone J-domain"/>
    <property type="match status" value="1"/>
</dbReference>
<sequence length="67" mass="7956">MKGSYYDFFKISRTASLDEINKAYKKMALEVHPDKHPGNEEEMTEHFKEVQAVYDVLRDPDKRTVYD</sequence>
<dbReference type="CDD" id="cd06257">
    <property type="entry name" value="DnaJ"/>
    <property type="match status" value="1"/>
</dbReference>
<dbReference type="PROSITE" id="PS50076">
    <property type="entry name" value="DNAJ_2"/>
    <property type="match status" value="1"/>
</dbReference>
<dbReference type="PANTHER" id="PTHR44029">
    <property type="entry name" value="DNAJ HOMOLOG SUBFAMILY C MEMBER 21"/>
    <property type="match status" value="1"/>
</dbReference>
<evidence type="ECO:0000259" key="1">
    <source>
        <dbReference type="PROSITE" id="PS50076"/>
    </source>
</evidence>
<dbReference type="Gene3D" id="1.10.287.110">
    <property type="entry name" value="DnaJ domain"/>
    <property type="match status" value="1"/>
</dbReference>
<dbReference type="EMBL" id="ML994612">
    <property type="protein sequence ID" value="KAF2194188.1"/>
    <property type="molecule type" value="Genomic_DNA"/>
</dbReference>
<organism evidence="2 3">
    <name type="scientific">Zopfia rhizophila CBS 207.26</name>
    <dbReference type="NCBI Taxonomy" id="1314779"/>
    <lineage>
        <taxon>Eukaryota</taxon>
        <taxon>Fungi</taxon>
        <taxon>Dikarya</taxon>
        <taxon>Ascomycota</taxon>
        <taxon>Pezizomycotina</taxon>
        <taxon>Dothideomycetes</taxon>
        <taxon>Dothideomycetes incertae sedis</taxon>
        <taxon>Zopfiaceae</taxon>
        <taxon>Zopfia</taxon>
    </lineage>
</organism>
<dbReference type="GO" id="GO:0005737">
    <property type="term" value="C:cytoplasm"/>
    <property type="evidence" value="ECO:0007669"/>
    <property type="project" value="TreeGrafter"/>
</dbReference>
<dbReference type="InterPro" id="IPR036869">
    <property type="entry name" value="J_dom_sf"/>
</dbReference>
<reference evidence="2" key="1">
    <citation type="journal article" date="2020" name="Stud. Mycol.">
        <title>101 Dothideomycetes genomes: a test case for predicting lifestyles and emergence of pathogens.</title>
        <authorList>
            <person name="Haridas S."/>
            <person name="Albert R."/>
            <person name="Binder M."/>
            <person name="Bloem J."/>
            <person name="Labutti K."/>
            <person name="Salamov A."/>
            <person name="Andreopoulos B."/>
            <person name="Baker S."/>
            <person name="Barry K."/>
            <person name="Bills G."/>
            <person name="Bluhm B."/>
            <person name="Cannon C."/>
            <person name="Castanera R."/>
            <person name="Culley D."/>
            <person name="Daum C."/>
            <person name="Ezra D."/>
            <person name="Gonzalez J."/>
            <person name="Henrissat B."/>
            <person name="Kuo A."/>
            <person name="Liang C."/>
            <person name="Lipzen A."/>
            <person name="Lutzoni F."/>
            <person name="Magnuson J."/>
            <person name="Mondo S."/>
            <person name="Nolan M."/>
            <person name="Ohm R."/>
            <person name="Pangilinan J."/>
            <person name="Park H.-J."/>
            <person name="Ramirez L."/>
            <person name="Alfaro M."/>
            <person name="Sun H."/>
            <person name="Tritt A."/>
            <person name="Yoshinaga Y."/>
            <person name="Zwiers L.-H."/>
            <person name="Turgeon B."/>
            <person name="Goodwin S."/>
            <person name="Spatafora J."/>
            <person name="Crous P."/>
            <person name="Grigoriev I."/>
        </authorList>
    </citation>
    <scope>NUCLEOTIDE SEQUENCE</scope>
    <source>
        <strain evidence="2">CBS 207.26</strain>
    </source>
</reference>
<dbReference type="InterPro" id="IPR051964">
    <property type="entry name" value="Chaperone_stress_response"/>
</dbReference>
<dbReference type="SMART" id="SM00271">
    <property type="entry name" value="DnaJ"/>
    <property type="match status" value="1"/>
</dbReference>
<keyword evidence="3" id="KW-1185">Reference proteome</keyword>
<dbReference type="Proteomes" id="UP000800200">
    <property type="component" value="Unassembled WGS sequence"/>
</dbReference>
<dbReference type="PANTHER" id="PTHR44029:SF1">
    <property type="entry name" value="DNAJ HOMOLOG SUBFAMILY C MEMBER 21"/>
    <property type="match status" value="1"/>
</dbReference>
<proteinExistence type="predicted"/>
<dbReference type="PRINTS" id="PR00625">
    <property type="entry name" value="JDOMAIN"/>
</dbReference>